<evidence type="ECO:0000313" key="2">
    <source>
        <dbReference type="Proteomes" id="UP001500908"/>
    </source>
</evidence>
<dbReference type="EMBL" id="BAABDD010000003">
    <property type="protein sequence ID" value="GAA3731601.1"/>
    <property type="molecule type" value="Genomic_DNA"/>
</dbReference>
<keyword evidence="2" id="KW-1185">Reference proteome</keyword>
<reference evidence="2" key="1">
    <citation type="journal article" date="2019" name="Int. J. Syst. Evol. Microbiol.">
        <title>The Global Catalogue of Microorganisms (GCM) 10K type strain sequencing project: providing services to taxonomists for standard genome sequencing and annotation.</title>
        <authorList>
            <consortium name="The Broad Institute Genomics Platform"/>
            <consortium name="The Broad Institute Genome Sequencing Center for Infectious Disease"/>
            <person name="Wu L."/>
            <person name="Ma J."/>
        </authorList>
    </citation>
    <scope>NUCLEOTIDE SEQUENCE [LARGE SCALE GENOMIC DNA]</scope>
    <source>
        <strain evidence="2">JCM 17137</strain>
    </source>
</reference>
<dbReference type="Proteomes" id="UP001500908">
    <property type="component" value="Unassembled WGS sequence"/>
</dbReference>
<comment type="caution">
    <text evidence="1">The sequence shown here is derived from an EMBL/GenBank/DDBJ whole genome shotgun (WGS) entry which is preliminary data.</text>
</comment>
<sequence length="163" mass="17548">MDNGCAVEVATSIRYAEGRFVDIHSALPPRSGHLPSAGAIELTFGETPVLTRDMWDDITLLWINLVGALTDLVHHGRGAARFPDQPMVCVLRRRGNGWVRVSVEDGGPEPLTASSALESDLLACLRREGPAILRRLGALDPDGEGWADEAIAELESLPPTGRC</sequence>
<dbReference type="RefSeq" id="WP_344967816.1">
    <property type="nucleotide sequence ID" value="NZ_BAABDD010000003.1"/>
</dbReference>
<evidence type="ECO:0008006" key="3">
    <source>
        <dbReference type="Google" id="ProtNLM"/>
    </source>
</evidence>
<accession>A0ABP7F5A6</accession>
<organism evidence="1 2">
    <name type="scientific">Salinactinospora qingdaonensis</name>
    <dbReference type="NCBI Taxonomy" id="702744"/>
    <lineage>
        <taxon>Bacteria</taxon>
        <taxon>Bacillati</taxon>
        <taxon>Actinomycetota</taxon>
        <taxon>Actinomycetes</taxon>
        <taxon>Streptosporangiales</taxon>
        <taxon>Nocardiopsidaceae</taxon>
        <taxon>Salinactinospora</taxon>
    </lineage>
</organism>
<evidence type="ECO:0000313" key="1">
    <source>
        <dbReference type="EMBL" id="GAA3731601.1"/>
    </source>
</evidence>
<gene>
    <name evidence="1" type="ORF">GCM10022402_10390</name>
</gene>
<name>A0ABP7F5A6_9ACTN</name>
<proteinExistence type="predicted"/>
<protein>
    <recommendedName>
        <fullName evidence="3">MDMPI C-terminal domain-containing protein</fullName>
    </recommendedName>
</protein>